<comment type="similarity">
    <text evidence="1">Belongs to the cycloisomerase 2 family.</text>
</comment>
<dbReference type="PANTHER" id="PTHR30344">
    <property type="entry name" value="6-PHOSPHOGLUCONOLACTONASE-RELATED"/>
    <property type="match status" value="1"/>
</dbReference>
<protein>
    <submittedName>
        <fullName evidence="2">3-carboxy-cis,cis-mucoante lactonizing enzyme</fullName>
    </submittedName>
</protein>
<dbReference type="Proteomes" id="UP001203297">
    <property type="component" value="Unassembled WGS sequence"/>
</dbReference>
<dbReference type="PANTHER" id="PTHR30344:SF7">
    <property type="entry name" value="DUF2415 DOMAIN-CONTAINING PROTEIN"/>
    <property type="match status" value="1"/>
</dbReference>
<dbReference type="InterPro" id="IPR019405">
    <property type="entry name" value="Lactonase_7-beta_prop"/>
</dbReference>
<dbReference type="AlphaFoldDB" id="A0AAD4M853"/>
<dbReference type="InterPro" id="IPR050282">
    <property type="entry name" value="Cycloisomerase_2"/>
</dbReference>
<accession>A0AAD4M853</accession>
<dbReference type="SUPFAM" id="SSF75011">
    <property type="entry name" value="3-carboxy-cis,cis-mucoante lactonizing enzyme"/>
    <property type="match status" value="1"/>
</dbReference>
<dbReference type="InterPro" id="IPR015943">
    <property type="entry name" value="WD40/YVTN_repeat-like_dom_sf"/>
</dbReference>
<dbReference type="Gene3D" id="2.130.10.10">
    <property type="entry name" value="YVTN repeat-like/Quinoprotein amine dehydrogenase"/>
    <property type="match status" value="1"/>
</dbReference>
<dbReference type="Pfam" id="PF10282">
    <property type="entry name" value="Lactonase"/>
    <property type="match status" value="1"/>
</dbReference>
<dbReference type="EMBL" id="WTXG01000005">
    <property type="protein sequence ID" value="KAI0305552.1"/>
    <property type="molecule type" value="Genomic_DNA"/>
</dbReference>
<name>A0AAD4M853_9AGAM</name>
<evidence type="ECO:0000256" key="1">
    <source>
        <dbReference type="ARBA" id="ARBA00005564"/>
    </source>
</evidence>
<dbReference type="GO" id="GO:0017057">
    <property type="term" value="F:6-phosphogluconolactonase activity"/>
    <property type="evidence" value="ECO:0007669"/>
    <property type="project" value="TreeGrafter"/>
</dbReference>
<reference evidence="2" key="1">
    <citation type="journal article" date="2022" name="New Phytol.">
        <title>Evolutionary transition to the ectomycorrhizal habit in the genomes of a hyperdiverse lineage of mushroom-forming fungi.</title>
        <authorList>
            <person name="Looney B."/>
            <person name="Miyauchi S."/>
            <person name="Morin E."/>
            <person name="Drula E."/>
            <person name="Courty P.E."/>
            <person name="Kohler A."/>
            <person name="Kuo A."/>
            <person name="LaButti K."/>
            <person name="Pangilinan J."/>
            <person name="Lipzen A."/>
            <person name="Riley R."/>
            <person name="Andreopoulos W."/>
            <person name="He G."/>
            <person name="Johnson J."/>
            <person name="Nolan M."/>
            <person name="Tritt A."/>
            <person name="Barry K.W."/>
            <person name="Grigoriev I.V."/>
            <person name="Nagy L.G."/>
            <person name="Hibbett D."/>
            <person name="Henrissat B."/>
            <person name="Matheny P.B."/>
            <person name="Labbe J."/>
            <person name="Martin F.M."/>
        </authorList>
    </citation>
    <scope>NUCLEOTIDE SEQUENCE</scope>
    <source>
        <strain evidence="2">BPL690</strain>
    </source>
</reference>
<evidence type="ECO:0000313" key="2">
    <source>
        <dbReference type="EMBL" id="KAI0305552.1"/>
    </source>
</evidence>
<gene>
    <name evidence="2" type="ORF">B0F90DRAFT_1624867</name>
</gene>
<organism evidence="2 3">
    <name type="scientific">Multifurca ochricompacta</name>
    <dbReference type="NCBI Taxonomy" id="376703"/>
    <lineage>
        <taxon>Eukaryota</taxon>
        <taxon>Fungi</taxon>
        <taxon>Dikarya</taxon>
        <taxon>Basidiomycota</taxon>
        <taxon>Agaricomycotina</taxon>
        <taxon>Agaricomycetes</taxon>
        <taxon>Russulales</taxon>
        <taxon>Russulaceae</taxon>
        <taxon>Multifurca</taxon>
    </lineage>
</organism>
<comment type="caution">
    <text evidence="2">The sequence shown here is derived from an EMBL/GenBank/DDBJ whole genome shotgun (WGS) entry which is preliminary data.</text>
</comment>
<proteinExistence type="inferred from homology"/>
<keyword evidence="3" id="KW-1185">Reference proteome</keyword>
<evidence type="ECO:0000313" key="3">
    <source>
        <dbReference type="Proteomes" id="UP001203297"/>
    </source>
</evidence>
<sequence length="357" mass="38259">MTGYRIIVGSYTDRITSLFFDPAGPTLKVTSEIKVGNRPSWLAAHPDDSSLVFACLEQDDGVAIALRFDEEGTATIVGQIPSGGKDPASLLAIADTLLVGNYSSGTILTAPQSTSPPYFPAYPPSALLQLNGTGPDLNRQMSSHPHHIVSVPGRAELLIPDLGADRTWRVTHDQLGQLTVQGEVSYPPGSGPRHVVFHEDILYTVNELTNTVTAHRLPPLPAEPTLLSTTSTFQHLPEEFLGDRFAAELLFAPTLTGDNQDSPSILYASNRNDPAGDTLAILSLQRPDVPELIGEVQTGLKHLRGAALGGENGRWVVLGGVLGGGVKLYERIDGGRSLREIATLPQVEAPTAFLWLR</sequence>